<protein>
    <recommendedName>
        <fullName evidence="10">Phosphate transport system permease protein PstA</fullName>
    </recommendedName>
</protein>
<name>A0ABY5M7M9_9ACTN</name>
<proteinExistence type="inferred from homology"/>
<reference evidence="12 13" key="1">
    <citation type="submission" date="2022-08" db="EMBL/GenBank/DDBJ databases">
        <title>novel species in genus Aeromicrobium.</title>
        <authorList>
            <person name="Ye L."/>
        </authorList>
    </citation>
    <scope>NUCLEOTIDE SEQUENCE [LARGE SCALE GENOMIC DNA]</scope>
    <source>
        <strain evidence="13">zg-Y1379</strain>
    </source>
</reference>
<evidence type="ECO:0000259" key="11">
    <source>
        <dbReference type="PROSITE" id="PS50928"/>
    </source>
</evidence>
<evidence type="ECO:0000256" key="3">
    <source>
        <dbReference type="ARBA" id="ARBA00007069"/>
    </source>
</evidence>
<gene>
    <name evidence="12" type="primary">pstA</name>
    <name evidence="12" type="ORF">NQV15_02295</name>
</gene>
<dbReference type="CDD" id="cd06261">
    <property type="entry name" value="TM_PBP2"/>
    <property type="match status" value="1"/>
</dbReference>
<dbReference type="InterPro" id="IPR000515">
    <property type="entry name" value="MetI-like"/>
</dbReference>
<feature type="transmembrane region" description="Helical" evidence="10">
    <location>
        <begin position="256"/>
        <end position="277"/>
    </location>
</feature>
<evidence type="ECO:0000256" key="10">
    <source>
        <dbReference type="RuleBase" id="RU363043"/>
    </source>
</evidence>
<evidence type="ECO:0000256" key="5">
    <source>
        <dbReference type="ARBA" id="ARBA00022475"/>
    </source>
</evidence>
<evidence type="ECO:0000313" key="12">
    <source>
        <dbReference type="EMBL" id="UUP14164.1"/>
    </source>
</evidence>
<dbReference type="InterPro" id="IPR051408">
    <property type="entry name" value="Phosphate_transprt_permease"/>
</dbReference>
<dbReference type="PANTHER" id="PTHR42922:SF1">
    <property type="entry name" value="PHOSPHATE TRANSPORT SYSTEM PERMEASE PROTEIN PSTA"/>
    <property type="match status" value="1"/>
</dbReference>
<feature type="transmembrane region" description="Helical" evidence="10">
    <location>
        <begin position="132"/>
        <end position="162"/>
    </location>
</feature>
<keyword evidence="9 10" id="KW-0472">Membrane</keyword>
<sequence length="358" mass="38258">MTTTLTPRKPGPLDVQQQLYGQRLPTWLPRAVIGGAVAIAAVLYLVAGLNLVLSALLVLALTLSLPALSVAVEGRRKATDRLVTVLVTSSFVLAMFPLFSILITIISKGAPVLSTQFFTYSMRNVVGEGGGIYHALTGTLLITGAATVISVPIGLFAAIYLVEYADGNRLSRWIRFMVDVMTGIPSIVAGLFAYALFVLFFGEGVRMGIGGSVALSVLMIPVVVRSTEEMLKLVPNELREASYALGVPKWRTVAKVVLPTALAGIVTGITLAIARVIGETAPLLIIAGMTDSMNFNLFDGRMATLPVFAYTSIRNPGIPPEFSIDRAWGAALTLLVIVMLLNLIARLVSHFFSPKGER</sequence>
<organism evidence="12 13">
    <name type="scientific">Aeromicrobium wangtongii</name>
    <dbReference type="NCBI Taxonomy" id="2969247"/>
    <lineage>
        <taxon>Bacteria</taxon>
        <taxon>Bacillati</taxon>
        <taxon>Actinomycetota</taxon>
        <taxon>Actinomycetes</taxon>
        <taxon>Propionibacteriales</taxon>
        <taxon>Nocardioidaceae</taxon>
        <taxon>Aeromicrobium</taxon>
    </lineage>
</organism>
<dbReference type="Pfam" id="PF00528">
    <property type="entry name" value="BPD_transp_1"/>
    <property type="match status" value="1"/>
</dbReference>
<dbReference type="RefSeq" id="WP_232397989.1">
    <property type="nucleotide sequence ID" value="NZ_CP102173.1"/>
</dbReference>
<dbReference type="InterPro" id="IPR035906">
    <property type="entry name" value="MetI-like_sf"/>
</dbReference>
<dbReference type="PROSITE" id="PS50928">
    <property type="entry name" value="ABC_TM1"/>
    <property type="match status" value="1"/>
</dbReference>
<comment type="subcellular location">
    <subcellularLocation>
        <location evidence="2 10">Cell membrane</location>
        <topology evidence="2 10">Multi-pass membrane protein</topology>
    </subcellularLocation>
</comment>
<evidence type="ECO:0000256" key="9">
    <source>
        <dbReference type="ARBA" id="ARBA00023136"/>
    </source>
</evidence>
<dbReference type="Proteomes" id="UP001316184">
    <property type="component" value="Chromosome"/>
</dbReference>
<dbReference type="SUPFAM" id="SSF161098">
    <property type="entry name" value="MetI-like"/>
    <property type="match status" value="1"/>
</dbReference>
<accession>A0ABY5M7M9</accession>
<comment type="similarity">
    <text evidence="3 10">Belongs to the binding-protein-dependent transport system permease family. CysTW subfamily.</text>
</comment>
<keyword evidence="5 10" id="KW-1003">Cell membrane</keyword>
<evidence type="ECO:0000256" key="6">
    <source>
        <dbReference type="ARBA" id="ARBA00022592"/>
    </source>
</evidence>
<feature type="transmembrane region" description="Helical" evidence="10">
    <location>
        <begin position="52"/>
        <end position="71"/>
    </location>
</feature>
<keyword evidence="6" id="KW-0592">Phosphate transport</keyword>
<feature type="transmembrane region" description="Helical" evidence="10">
    <location>
        <begin position="174"/>
        <end position="201"/>
    </location>
</feature>
<evidence type="ECO:0000256" key="8">
    <source>
        <dbReference type="ARBA" id="ARBA00022989"/>
    </source>
</evidence>
<evidence type="ECO:0000313" key="13">
    <source>
        <dbReference type="Proteomes" id="UP001316184"/>
    </source>
</evidence>
<feature type="transmembrane region" description="Helical" evidence="10">
    <location>
        <begin position="207"/>
        <end position="224"/>
    </location>
</feature>
<keyword evidence="7 10" id="KW-0812">Transmembrane</keyword>
<keyword evidence="8 10" id="KW-1133">Transmembrane helix</keyword>
<keyword evidence="4" id="KW-0813">Transport</keyword>
<evidence type="ECO:0000256" key="4">
    <source>
        <dbReference type="ARBA" id="ARBA00022448"/>
    </source>
</evidence>
<dbReference type="PANTHER" id="PTHR42922">
    <property type="entry name" value="PHOSPHATE TRANSPORT SYSTEM PERMEASE PROTEIN PSTA"/>
    <property type="match status" value="1"/>
</dbReference>
<feature type="transmembrane region" description="Helical" evidence="10">
    <location>
        <begin position="83"/>
        <end position="106"/>
    </location>
</feature>
<evidence type="ECO:0000256" key="7">
    <source>
        <dbReference type="ARBA" id="ARBA00022692"/>
    </source>
</evidence>
<feature type="transmembrane region" description="Helical" evidence="10">
    <location>
        <begin position="327"/>
        <end position="348"/>
    </location>
</feature>
<feature type="domain" description="ABC transmembrane type-1" evidence="11">
    <location>
        <begin position="136"/>
        <end position="345"/>
    </location>
</feature>
<dbReference type="NCBIfam" id="TIGR00974">
    <property type="entry name" value="3a0107s02c"/>
    <property type="match status" value="1"/>
</dbReference>
<evidence type="ECO:0000256" key="2">
    <source>
        <dbReference type="ARBA" id="ARBA00004651"/>
    </source>
</evidence>
<dbReference type="EMBL" id="CP102173">
    <property type="protein sequence ID" value="UUP14164.1"/>
    <property type="molecule type" value="Genomic_DNA"/>
</dbReference>
<comment type="function">
    <text evidence="1">Part of the binding-protein-dependent transport system for phosphate; probably responsible for the translocation of the substrate across the membrane.</text>
</comment>
<dbReference type="InterPro" id="IPR005672">
    <property type="entry name" value="Phosphate_PstA"/>
</dbReference>
<keyword evidence="13" id="KW-1185">Reference proteome</keyword>
<evidence type="ECO:0000256" key="1">
    <source>
        <dbReference type="ARBA" id="ARBA00003510"/>
    </source>
</evidence>
<dbReference type="Gene3D" id="1.10.3720.10">
    <property type="entry name" value="MetI-like"/>
    <property type="match status" value="1"/>
</dbReference>
<feature type="transmembrane region" description="Helical" evidence="10">
    <location>
        <begin position="27"/>
        <end position="46"/>
    </location>
</feature>